<reference evidence="7 8" key="2">
    <citation type="submission" date="2018-11" db="EMBL/GenBank/DDBJ databases">
        <authorList>
            <consortium name="Pathogen Informatics"/>
        </authorList>
    </citation>
    <scope>NUCLEOTIDE SEQUENCE [LARGE SCALE GENOMIC DNA]</scope>
    <source>
        <strain evidence="7 8">Costa Rica</strain>
    </source>
</reference>
<dbReference type="OMA" id="TIMEMTH"/>
<keyword evidence="3" id="KW-0663">Pyridoxal phosphate</keyword>
<evidence type="ECO:0000256" key="3">
    <source>
        <dbReference type="ARBA" id="ARBA00022898"/>
    </source>
</evidence>
<protein>
    <submittedName>
        <fullName evidence="9">Aromatic-L-amino-acid decarboxylase</fullName>
    </submittedName>
</protein>
<dbReference type="GO" id="GO:0006520">
    <property type="term" value="P:amino acid metabolic process"/>
    <property type="evidence" value="ECO:0007669"/>
    <property type="project" value="InterPro"/>
</dbReference>
<keyword evidence="6" id="KW-0472">Membrane</keyword>
<dbReference type="InterPro" id="IPR010977">
    <property type="entry name" value="Aromatic_deC"/>
</dbReference>
<evidence type="ECO:0000256" key="1">
    <source>
        <dbReference type="ARBA" id="ARBA00001933"/>
    </source>
</evidence>
<dbReference type="WBParaSite" id="ACOC_0000458401-mRNA-1">
    <property type="protein sequence ID" value="ACOC_0000458401-mRNA-1"/>
    <property type="gene ID" value="ACOC_0000458401"/>
</dbReference>
<dbReference type="PRINTS" id="PR00800">
    <property type="entry name" value="YHDCRBOXLASE"/>
</dbReference>
<sequence>MEYLLALDIQRSVALQMIQSKGKEDELPTKQRDVNELINEPVTSTEFELYLNLLARFVVQYYDDPTIYDVTPDVKHGFLYNKLPKNCPQNPDAFNAIFDDFKNQVVPGGAFEKFTSLQFTHWQHPFFFAYYPIGRCYPDVLADFITSAISVIGFSWDSCPALSEVEHAIVNWVGRAFGIPETFLFQDCPESSQGGGTLTESGSDAIFCALLAARQWKINQVAEQQQRTGVEKYATIHDIAKRLVVYCSKDGRSVVVNRCERTSSVAQFFKFSFMAHFSTEKGCKLAMLRCRAIQPLEENQWGLTGEQIQMQIEKVDIEKGLIPCFISCTLGTTATASCDKLTSIIPVAKKYDTWLHVDADYAGGTFVVQKNREVALSILMSSNLLMAASMTVTIVTIDREQNDDELVTVRAFTHEFSVRFIKLSPEDGACATYEELAQQHAPLAGQTMIIILLDRLQEKEKSGVPIPGYLVLIISLIAVLALTLMIRACSTYHAEKPTKGVFEKSPTSRKSKQSEPTRSDGSKSTSIAEITLAKSSVKEAGPSDNKDKLRPELSKDTSNAVSKEEWDDFAIVTANRRGSEEVNIAHYFLRFKFRSLPMSIRALVCMTIMEMTHRQHPRFYGYFLAGRPYPDILAEVITSAIAFYIFSWKSCPSLHELEYTVVNWVGRAFGLPEEFLFQEDPQNSAGGGSIYGSASNAIFCSVMVSRYWKIKQVREKEKAEKTPKYETVHDIAKNLVVYCSKDAHSAIEKACKVTMVRCRSIDPLQENKWGITGPQLEKHIVKDLESGLIPTHFHCTLGTAATAADDDLASIFPVAEKYGLWIHCDASYSGNAWIDEKYRGNA</sequence>
<evidence type="ECO:0000313" key="8">
    <source>
        <dbReference type="Proteomes" id="UP000267027"/>
    </source>
</evidence>
<evidence type="ECO:0000256" key="5">
    <source>
        <dbReference type="SAM" id="MobiDB-lite"/>
    </source>
</evidence>
<dbReference type="InterPro" id="IPR015421">
    <property type="entry name" value="PyrdxlP-dep_Trfase_major"/>
</dbReference>
<name>A0A158PFY0_ANGCS</name>
<evidence type="ECO:0000256" key="2">
    <source>
        <dbReference type="ARBA" id="ARBA00022793"/>
    </source>
</evidence>
<evidence type="ECO:0000313" key="7">
    <source>
        <dbReference type="EMBL" id="VDM56170.1"/>
    </source>
</evidence>
<dbReference type="InterPro" id="IPR002129">
    <property type="entry name" value="PyrdxlP-dep_de-COase"/>
</dbReference>
<dbReference type="Pfam" id="PF00282">
    <property type="entry name" value="Pyridoxal_deC"/>
    <property type="match status" value="2"/>
</dbReference>
<dbReference type="PANTHER" id="PTHR11999">
    <property type="entry name" value="GROUP II PYRIDOXAL-5-PHOSPHATE DECARBOXYLASE"/>
    <property type="match status" value="1"/>
</dbReference>
<dbReference type="OrthoDB" id="639767at2759"/>
<dbReference type="GO" id="GO:0016831">
    <property type="term" value="F:carboxy-lyase activity"/>
    <property type="evidence" value="ECO:0007669"/>
    <property type="project" value="UniProtKB-KW"/>
</dbReference>
<accession>A0A158PFY0</accession>
<dbReference type="PANTHER" id="PTHR11999:SF70">
    <property type="entry name" value="MIP05841P"/>
    <property type="match status" value="1"/>
</dbReference>
<dbReference type="STRING" id="334426.A0A158PFY0"/>
<feature type="transmembrane region" description="Helical" evidence="6">
    <location>
        <begin position="466"/>
        <end position="486"/>
    </location>
</feature>
<keyword evidence="2" id="KW-0210">Decarboxylase</keyword>
<keyword evidence="6" id="KW-0812">Transmembrane</keyword>
<feature type="compositionally biased region" description="Basic and acidic residues" evidence="5">
    <location>
        <begin position="544"/>
        <end position="555"/>
    </location>
</feature>
<dbReference type="Gene3D" id="1.20.1340.10">
    <property type="entry name" value="dopa decarboxylase, N-terminal domain"/>
    <property type="match status" value="1"/>
</dbReference>
<organism evidence="9">
    <name type="scientific">Angiostrongylus costaricensis</name>
    <name type="common">Nematode worm</name>
    <dbReference type="NCBI Taxonomy" id="334426"/>
    <lineage>
        <taxon>Eukaryota</taxon>
        <taxon>Metazoa</taxon>
        <taxon>Ecdysozoa</taxon>
        <taxon>Nematoda</taxon>
        <taxon>Chromadorea</taxon>
        <taxon>Rhabditida</taxon>
        <taxon>Rhabditina</taxon>
        <taxon>Rhabditomorpha</taxon>
        <taxon>Strongyloidea</taxon>
        <taxon>Metastrongylidae</taxon>
        <taxon>Angiostrongylus</taxon>
    </lineage>
</organism>
<reference evidence="9" key="1">
    <citation type="submission" date="2016-04" db="UniProtKB">
        <authorList>
            <consortium name="WormBaseParasite"/>
        </authorList>
    </citation>
    <scope>IDENTIFICATION</scope>
</reference>
<feature type="region of interest" description="Disordered" evidence="5">
    <location>
        <begin position="498"/>
        <end position="557"/>
    </location>
</feature>
<dbReference type="GO" id="GO:0019752">
    <property type="term" value="P:carboxylic acid metabolic process"/>
    <property type="evidence" value="ECO:0007669"/>
    <property type="project" value="InterPro"/>
</dbReference>
<keyword evidence="6" id="KW-1133">Transmembrane helix</keyword>
<comment type="cofactor">
    <cofactor evidence="1">
        <name>pyridoxal 5'-phosphate</name>
        <dbReference type="ChEBI" id="CHEBI:597326"/>
    </cofactor>
</comment>
<evidence type="ECO:0000256" key="4">
    <source>
        <dbReference type="ARBA" id="ARBA00023239"/>
    </source>
</evidence>
<evidence type="ECO:0000256" key="6">
    <source>
        <dbReference type="SAM" id="Phobius"/>
    </source>
</evidence>
<dbReference type="GO" id="GO:0030170">
    <property type="term" value="F:pyridoxal phosphate binding"/>
    <property type="evidence" value="ECO:0007669"/>
    <property type="project" value="InterPro"/>
</dbReference>
<dbReference type="GO" id="GO:0005737">
    <property type="term" value="C:cytoplasm"/>
    <property type="evidence" value="ECO:0007669"/>
    <property type="project" value="TreeGrafter"/>
</dbReference>
<dbReference type="Proteomes" id="UP000267027">
    <property type="component" value="Unassembled WGS sequence"/>
</dbReference>
<dbReference type="AlphaFoldDB" id="A0A158PFY0"/>
<dbReference type="Gene3D" id="3.40.640.10">
    <property type="entry name" value="Type I PLP-dependent aspartate aminotransferase-like (Major domain)"/>
    <property type="match status" value="2"/>
</dbReference>
<feature type="compositionally biased region" description="Basic and acidic residues" evidence="5">
    <location>
        <begin position="512"/>
        <end position="521"/>
    </location>
</feature>
<dbReference type="SUPFAM" id="SSF53383">
    <property type="entry name" value="PLP-dependent transferases"/>
    <property type="match status" value="3"/>
</dbReference>
<dbReference type="InterPro" id="IPR015424">
    <property type="entry name" value="PyrdxlP-dep_Trfase"/>
</dbReference>
<dbReference type="EMBL" id="UYYA01003820">
    <property type="protein sequence ID" value="VDM56170.1"/>
    <property type="molecule type" value="Genomic_DNA"/>
</dbReference>
<evidence type="ECO:0000313" key="9">
    <source>
        <dbReference type="WBParaSite" id="ACOC_0000458401-mRNA-1"/>
    </source>
</evidence>
<gene>
    <name evidence="7" type="ORF">ACOC_LOCUS4585</name>
</gene>
<keyword evidence="4" id="KW-0456">Lyase</keyword>
<keyword evidence="8" id="KW-1185">Reference proteome</keyword>
<proteinExistence type="predicted"/>